<comment type="caution">
    <text evidence="4">The sequence shown here is derived from an EMBL/GenBank/DDBJ whole genome shotgun (WGS) entry which is preliminary data.</text>
</comment>
<sequence length="554" mass="62117">MLYELKGRLPGFRTTRFGEGVNLVVARTSEALADEDGGGAFGKAGFVRVLDFLLGSDVRAAHPLRRVEPAQAEFGLTLDLFGQPRTIARSADGPLSAQVNEASMTVPKFRAYLGKALFGLTGAGNEPTFRTVVAYYLRDAGAGGFASPTETYRKQRGLDTRLALAHLFALDVELMAKVEEVRETDRNLRELRKAAKESIMSLTLGRGHDLDAMIGTLRMEREALAGEIAEFRVVDRYARHRERADELSRRIREVNDHLMVVERQVKDVLRAISDSEEGLPDHAYLRQVFEELNVVLPDLVTRRFEEVAAFHDSVVANRRRYLEAEHVRLVHDASREHEKLAALDNERAELMRLLTAGGALETYSELQRRLSIVDGRLTELVERRSIVDRWMDTSRHLQFRSAELEMQVSADLHERRDHLAAVSRRYASFAHRLYGDQRPAALTIEARQSGYKFVPLIGGAADPEGRAMTLFCFDLCMAVTARRAGHGPDFLVHDGHLLDQVDARRAAAALRLASEVCGQEGMQYVTTIDADRLEAVLRESPDLRCHVAMPEGRH</sequence>
<evidence type="ECO:0000259" key="3">
    <source>
        <dbReference type="Pfam" id="PF20275"/>
    </source>
</evidence>
<feature type="domain" description="DUF2326" evidence="2">
    <location>
        <begin position="430"/>
        <end position="535"/>
    </location>
</feature>
<organism evidence="4 5">
    <name type="scientific">Nonomuraea purpurea</name>
    <dbReference type="NCBI Taxonomy" id="1849276"/>
    <lineage>
        <taxon>Bacteria</taxon>
        <taxon>Bacillati</taxon>
        <taxon>Actinomycetota</taxon>
        <taxon>Actinomycetes</taxon>
        <taxon>Streptosporangiales</taxon>
        <taxon>Streptosporangiaceae</taxon>
        <taxon>Nonomuraea</taxon>
    </lineage>
</organism>
<evidence type="ECO:0000313" key="4">
    <source>
        <dbReference type="EMBL" id="MFC4015255.1"/>
    </source>
</evidence>
<name>A0ABV8GR43_9ACTN</name>
<dbReference type="Proteomes" id="UP001595851">
    <property type="component" value="Unassembled WGS sequence"/>
</dbReference>
<dbReference type="EMBL" id="JBHSBI010000042">
    <property type="protein sequence ID" value="MFC4015255.1"/>
    <property type="molecule type" value="Genomic_DNA"/>
</dbReference>
<dbReference type="RefSeq" id="WP_379535071.1">
    <property type="nucleotide sequence ID" value="NZ_JBHSBI010000042.1"/>
</dbReference>
<keyword evidence="1" id="KW-0175">Coiled coil</keyword>
<proteinExistence type="predicted"/>
<reference evidence="5" key="1">
    <citation type="journal article" date="2019" name="Int. J. Syst. Evol. Microbiol.">
        <title>The Global Catalogue of Microorganisms (GCM) 10K type strain sequencing project: providing services to taxonomists for standard genome sequencing and annotation.</title>
        <authorList>
            <consortium name="The Broad Institute Genomics Platform"/>
            <consortium name="The Broad Institute Genome Sequencing Center for Infectious Disease"/>
            <person name="Wu L."/>
            <person name="Ma J."/>
        </authorList>
    </citation>
    <scope>NUCLEOTIDE SEQUENCE [LARGE SCALE GENOMIC DNA]</scope>
    <source>
        <strain evidence="5">TBRC 1276</strain>
    </source>
</reference>
<accession>A0ABV8GR43</accession>
<feature type="domain" description="ABC-three component systems C-terminal" evidence="3">
    <location>
        <begin position="264"/>
        <end position="368"/>
    </location>
</feature>
<dbReference type="InterPro" id="IPR046919">
    <property type="entry name" value="ABC-3C_CTD10"/>
</dbReference>
<evidence type="ECO:0000313" key="5">
    <source>
        <dbReference type="Proteomes" id="UP001595851"/>
    </source>
</evidence>
<gene>
    <name evidence="4" type="ORF">ACFOY2_49140</name>
</gene>
<dbReference type="Pfam" id="PF10088">
    <property type="entry name" value="DUF2326"/>
    <property type="match status" value="1"/>
</dbReference>
<protein>
    <submittedName>
        <fullName evidence="4">ABC-three component system protein</fullName>
    </submittedName>
</protein>
<evidence type="ECO:0000259" key="2">
    <source>
        <dbReference type="Pfam" id="PF10088"/>
    </source>
</evidence>
<evidence type="ECO:0000256" key="1">
    <source>
        <dbReference type="SAM" id="Coils"/>
    </source>
</evidence>
<dbReference type="Pfam" id="PF20275">
    <property type="entry name" value="CTD10"/>
    <property type="match status" value="1"/>
</dbReference>
<feature type="coiled-coil region" evidence="1">
    <location>
        <begin position="237"/>
        <end position="264"/>
    </location>
</feature>
<keyword evidence="5" id="KW-1185">Reference proteome</keyword>
<dbReference type="InterPro" id="IPR018760">
    <property type="entry name" value="DUF2326"/>
</dbReference>